<dbReference type="AlphaFoldDB" id="A0A222VX10"/>
<dbReference type="RefSeq" id="WP_091802761.1">
    <property type="nucleotide sequence ID" value="NZ_CP016353.1"/>
</dbReference>
<dbReference type="EMBL" id="FMZE01000004">
    <property type="protein sequence ID" value="SDC83636.1"/>
    <property type="molecule type" value="Genomic_DNA"/>
</dbReference>
<organism evidence="1 2">
    <name type="scientific">Prauserella marina</name>
    <dbReference type="NCBI Taxonomy" id="530584"/>
    <lineage>
        <taxon>Bacteria</taxon>
        <taxon>Bacillati</taxon>
        <taxon>Actinomycetota</taxon>
        <taxon>Actinomycetes</taxon>
        <taxon>Pseudonocardiales</taxon>
        <taxon>Pseudonocardiaceae</taxon>
        <taxon>Prauserella</taxon>
    </lineage>
</organism>
<proteinExistence type="predicted"/>
<keyword evidence="2" id="KW-1185">Reference proteome</keyword>
<evidence type="ECO:0000313" key="1">
    <source>
        <dbReference type="EMBL" id="SDC83636.1"/>
    </source>
</evidence>
<protein>
    <submittedName>
        <fullName evidence="1">Uncharacterized protein</fullName>
    </submittedName>
</protein>
<dbReference type="KEGG" id="pmad:BAY61_29360"/>
<sequence length="123" mass="13598">MVKVSALAALGVLLLAGCSEVNSAVDEANRLGDKASVCTEALGLADLNPNVDPEQVRAGAEEKAQRLRELGNEVAEQDLQQTLFRMSDAYLEFEQRKLDHLSGFNEWLQRNLENLKQLRDACL</sequence>
<dbReference type="PROSITE" id="PS51257">
    <property type="entry name" value="PROKAR_LIPOPROTEIN"/>
    <property type="match status" value="1"/>
</dbReference>
<evidence type="ECO:0000313" key="2">
    <source>
        <dbReference type="Proteomes" id="UP000199494"/>
    </source>
</evidence>
<reference evidence="1 2" key="1">
    <citation type="submission" date="2016-10" db="EMBL/GenBank/DDBJ databases">
        <authorList>
            <person name="de Groot N.N."/>
        </authorList>
    </citation>
    <scope>NUCLEOTIDE SEQUENCE [LARGE SCALE GENOMIC DNA]</scope>
    <source>
        <strain evidence="1 2">CGMCC 4.5506</strain>
    </source>
</reference>
<dbReference type="OrthoDB" id="3635905at2"/>
<dbReference type="Proteomes" id="UP000199494">
    <property type="component" value="Unassembled WGS sequence"/>
</dbReference>
<name>A0A222VX10_9PSEU</name>
<gene>
    <name evidence="1" type="ORF">SAMN05421630_10463</name>
</gene>
<accession>A0A222VX10</accession>